<keyword evidence="1" id="KW-0472">Membrane</keyword>
<evidence type="ECO:0000256" key="1">
    <source>
        <dbReference type="SAM" id="Phobius"/>
    </source>
</evidence>
<accession>A0A9Q0HCS0</accession>
<evidence type="ECO:0000313" key="3">
    <source>
        <dbReference type="Proteomes" id="UP001141806"/>
    </source>
</evidence>
<reference evidence="2" key="1">
    <citation type="journal article" date="2023" name="Plant J.">
        <title>The genome of the king protea, Protea cynaroides.</title>
        <authorList>
            <person name="Chang J."/>
            <person name="Duong T.A."/>
            <person name="Schoeman C."/>
            <person name="Ma X."/>
            <person name="Roodt D."/>
            <person name="Barker N."/>
            <person name="Li Z."/>
            <person name="Van de Peer Y."/>
            <person name="Mizrachi E."/>
        </authorList>
    </citation>
    <scope>NUCLEOTIDE SEQUENCE</scope>
    <source>
        <tissue evidence="2">Young leaves</tissue>
    </source>
</reference>
<dbReference type="AlphaFoldDB" id="A0A9Q0HCS0"/>
<dbReference type="Proteomes" id="UP001141806">
    <property type="component" value="Unassembled WGS sequence"/>
</dbReference>
<protein>
    <submittedName>
        <fullName evidence="2">Uncharacterized protein</fullName>
    </submittedName>
</protein>
<proteinExistence type="predicted"/>
<organism evidence="2 3">
    <name type="scientific">Protea cynaroides</name>
    <dbReference type="NCBI Taxonomy" id="273540"/>
    <lineage>
        <taxon>Eukaryota</taxon>
        <taxon>Viridiplantae</taxon>
        <taxon>Streptophyta</taxon>
        <taxon>Embryophyta</taxon>
        <taxon>Tracheophyta</taxon>
        <taxon>Spermatophyta</taxon>
        <taxon>Magnoliopsida</taxon>
        <taxon>Proteales</taxon>
        <taxon>Proteaceae</taxon>
        <taxon>Protea</taxon>
    </lineage>
</organism>
<keyword evidence="3" id="KW-1185">Reference proteome</keyword>
<keyword evidence="1" id="KW-1133">Transmembrane helix</keyword>
<gene>
    <name evidence="2" type="ORF">NE237_022272</name>
</gene>
<feature type="transmembrane region" description="Helical" evidence="1">
    <location>
        <begin position="55"/>
        <end position="78"/>
    </location>
</feature>
<comment type="caution">
    <text evidence="2">The sequence shown here is derived from an EMBL/GenBank/DDBJ whole genome shotgun (WGS) entry which is preliminary data.</text>
</comment>
<name>A0A9Q0HCS0_9MAGN</name>
<sequence length="107" mass="12309">MPMNLSKEYLFDVANGGGMSWELIDDHIGKCIIFHLKLLSFQYCMPQNQTFINQMAILGVIFIVLLSFGILICCVFIYGHLDRNDRMTIMETGCEPCCSCCRIWSRK</sequence>
<keyword evidence="1" id="KW-0812">Transmembrane</keyword>
<dbReference type="EMBL" id="JAMYWD010000008">
    <property type="protein sequence ID" value="KAJ4962333.1"/>
    <property type="molecule type" value="Genomic_DNA"/>
</dbReference>
<evidence type="ECO:0000313" key="2">
    <source>
        <dbReference type="EMBL" id="KAJ4962333.1"/>
    </source>
</evidence>